<protein>
    <submittedName>
        <fullName evidence="1">Uncharacterized protein</fullName>
    </submittedName>
</protein>
<gene>
    <name evidence="1" type="ORF">L2E82_35226</name>
</gene>
<dbReference type="EMBL" id="CM042014">
    <property type="protein sequence ID" value="KAI3723561.1"/>
    <property type="molecule type" value="Genomic_DNA"/>
</dbReference>
<reference evidence="2" key="1">
    <citation type="journal article" date="2022" name="Mol. Ecol. Resour.">
        <title>The genomes of chicory, endive, great burdock and yacon provide insights into Asteraceae palaeo-polyploidization history and plant inulin production.</title>
        <authorList>
            <person name="Fan W."/>
            <person name="Wang S."/>
            <person name="Wang H."/>
            <person name="Wang A."/>
            <person name="Jiang F."/>
            <person name="Liu H."/>
            <person name="Zhao H."/>
            <person name="Xu D."/>
            <person name="Zhang Y."/>
        </authorList>
    </citation>
    <scope>NUCLEOTIDE SEQUENCE [LARGE SCALE GENOMIC DNA]</scope>
    <source>
        <strain evidence="2">cv. Punajuju</strain>
    </source>
</reference>
<sequence>MDFGVLLVEKVECRMIEAYEVTYSVVKSRFWCSSGREGGVSDDRGEEKLDEGDEIPGDTITAIEHG</sequence>
<comment type="caution">
    <text evidence="1">The sequence shown here is derived from an EMBL/GenBank/DDBJ whole genome shotgun (WGS) entry which is preliminary data.</text>
</comment>
<keyword evidence="2" id="KW-1185">Reference proteome</keyword>
<organism evidence="1 2">
    <name type="scientific">Cichorium intybus</name>
    <name type="common">Chicory</name>
    <dbReference type="NCBI Taxonomy" id="13427"/>
    <lineage>
        <taxon>Eukaryota</taxon>
        <taxon>Viridiplantae</taxon>
        <taxon>Streptophyta</taxon>
        <taxon>Embryophyta</taxon>
        <taxon>Tracheophyta</taxon>
        <taxon>Spermatophyta</taxon>
        <taxon>Magnoliopsida</taxon>
        <taxon>eudicotyledons</taxon>
        <taxon>Gunneridae</taxon>
        <taxon>Pentapetalae</taxon>
        <taxon>asterids</taxon>
        <taxon>campanulids</taxon>
        <taxon>Asterales</taxon>
        <taxon>Asteraceae</taxon>
        <taxon>Cichorioideae</taxon>
        <taxon>Cichorieae</taxon>
        <taxon>Cichoriinae</taxon>
        <taxon>Cichorium</taxon>
    </lineage>
</organism>
<proteinExistence type="predicted"/>
<name>A0ACB9BNG2_CICIN</name>
<evidence type="ECO:0000313" key="1">
    <source>
        <dbReference type="EMBL" id="KAI3723561.1"/>
    </source>
</evidence>
<reference evidence="1 2" key="2">
    <citation type="journal article" date="2022" name="Mol. Ecol. Resour.">
        <title>The genomes of chicory, endive, great burdock and yacon provide insights into Asteraceae paleo-polyploidization history and plant inulin production.</title>
        <authorList>
            <person name="Fan W."/>
            <person name="Wang S."/>
            <person name="Wang H."/>
            <person name="Wang A."/>
            <person name="Jiang F."/>
            <person name="Liu H."/>
            <person name="Zhao H."/>
            <person name="Xu D."/>
            <person name="Zhang Y."/>
        </authorList>
    </citation>
    <scope>NUCLEOTIDE SEQUENCE [LARGE SCALE GENOMIC DNA]</scope>
    <source>
        <strain evidence="2">cv. Punajuju</strain>
        <tissue evidence="1">Leaves</tissue>
    </source>
</reference>
<accession>A0ACB9BNG2</accession>
<evidence type="ECO:0000313" key="2">
    <source>
        <dbReference type="Proteomes" id="UP001055811"/>
    </source>
</evidence>
<dbReference type="Proteomes" id="UP001055811">
    <property type="component" value="Linkage Group LG06"/>
</dbReference>